<keyword evidence="13" id="KW-1185">Reference proteome</keyword>
<dbReference type="AlphaFoldDB" id="A0A2I2FKV7"/>
<evidence type="ECO:0000256" key="3">
    <source>
        <dbReference type="ARBA" id="ARBA00006083"/>
    </source>
</evidence>
<dbReference type="GO" id="GO:0004000">
    <property type="term" value="F:adenosine deaminase activity"/>
    <property type="evidence" value="ECO:0007669"/>
    <property type="project" value="TreeGrafter"/>
</dbReference>
<evidence type="ECO:0000256" key="8">
    <source>
        <dbReference type="ARBA" id="ARBA00022801"/>
    </source>
</evidence>
<evidence type="ECO:0000256" key="6">
    <source>
        <dbReference type="ARBA" id="ARBA00022723"/>
    </source>
</evidence>
<keyword evidence="6" id="KW-0479">Metal-binding</keyword>
<dbReference type="OrthoDB" id="7202371at2759"/>
<dbReference type="STRING" id="41067.A0A2I2FKV7"/>
<evidence type="ECO:0000259" key="11">
    <source>
        <dbReference type="Pfam" id="PF00962"/>
    </source>
</evidence>
<dbReference type="FunFam" id="3.20.20.140:FF:000017">
    <property type="entry name" value="Adenosine deaminase 2"/>
    <property type="match status" value="1"/>
</dbReference>
<evidence type="ECO:0000313" key="13">
    <source>
        <dbReference type="Proteomes" id="UP000234585"/>
    </source>
</evidence>
<dbReference type="Gene3D" id="3.20.20.140">
    <property type="entry name" value="Metal-dependent hydrolases"/>
    <property type="match status" value="1"/>
</dbReference>
<dbReference type="GO" id="GO:0005576">
    <property type="term" value="C:extracellular region"/>
    <property type="evidence" value="ECO:0007669"/>
    <property type="project" value="UniProtKB-SubCell"/>
</dbReference>
<comment type="cofactor">
    <cofactor evidence="1">
        <name>Zn(2+)</name>
        <dbReference type="ChEBI" id="CHEBI:29105"/>
    </cofactor>
</comment>
<evidence type="ECO:0000256" key="10">
    <source>
        <dbReference type="SAM" id="SignalP"/>
    </source>
</evidence>
<comment type="catalytic activity">
    <reaction evidence="9">
        <text>adenosine + H2O + H(+) = inosine + NH4(+)</text>
        <dbReference type="Rhea" id="RHEA:24408"/>
        <dbReference type="ChEBI" id="CHEBI:15377"/>
        <dbReference type="ChEBI" id="CHEBI:15378"/>
        <dbReference type="ChEBI" id="CHEBI:16335"/>
        <dbReference type="ChEBI" id="CHEBI:17596"/>
        <dbReference type="ChEBI" id="CHEBI:28938"/>
        <dbReference type="EC" id="3.5.4.4"/>
    </reaction>
</comment>
<dbReference type="GO" id="GO:0006154">
    <property type="term" value="P:adenosine catabolic process"/>
    <property type="evidence" value="ECO:0007669"/>
    <property type="project" value="TreeGrafter"/>
</dbReference>
<dbReference type="Proteomes" id="UP000234585">
    <property type="component" value="Unassembled WGS sequence"/>
</dbReference>
<dbReference type="PANTHER" id="PTHR11409:SF39">
    <property type="entry name" value="ADENOSINE DEAMINASE 2"/>
    <property type="match status" value="1"/>
</dbReference>
<dbReference type="EMBL" id="KZ559121">
    <property type="protein sequence ID" value="PLB41259.1"/>
    <property type="molecule type" value="Genomic_DNA"/>
</dbReference>
<organism evidence="12 13">
    <name type="scientific">Aspergillus candidus</name>
    <dbReference type="NCBI Taxonomy" id="41067"/>
    <lineage>
        <taxon>Eukaryota</taxon>
        <taxon>Fungi</taxon>
        <taxon>Dikarya</taxon>
        <taxon>Ascomycota</taxon>
        <taxon>Pezizomycotina</taxon>
        <taxon>Eurotiomycetes</taxon>
        <taxon>Eurotiomycetidae</taxon>
        <taxon>Eurotiales</taxon>
        <taxon>Aspergillaceae</taxon>
        <taxon>Aspergillus</taxon>
        <taxon>Aspergillus subgen. Circumdati</taxon>
    </lineage>
</organism>
<name>A0A2I2FKV7_ASPCN</name>
<proteinExistence type="inferred from homology"/>
<dbReference type="InterPro" id="IPR006330">
    <property type="entry name" value="Ado/ade_deaminase"/>
</dbReference>
<evidence type="ECO:0000256" key="1">
    <source>
        <dbReference type="ARBA" id="ARBA00001947"/>
    </source>
</evidence>
<dbReference type="PANTHER" id="PTHR11409">
    <property type="entry name" value="ADENOSINE DEAMINASE"/>
    <property type="match status" value="1"/>
</dbReference>
<evidence type="ECO:0000313" key="12">
    <source>
        <dbReference type="EMBL" id="PLB41259.1"/>
    </source>
</evidence>
<evidence type="ECO:0000256" key="2">
    <source>
        <dbReference type="ARBA" id="ARBA00004613"/>
    </source>
</evidence>
<sequence length="594" mass="67261">MLLPPTMNFLFLLGVVAWCVSSVVSAEVDLDFVGEPSINDRVVQHHLRFRSEMIAQEMGQRQDHAFRQSLSPVARRAEAIVRAIRQEEIDHFWREAGVVGDEERERFAGEMFPKARPHIGNTTLWSIVKRMPKGALLHAHLQAMLPADVLLDAVLHTEGMVISASQDVSTPLKRQNATIMFAHVNHTLNEVHRSIHDTDYVPNSQVPINQAADTFPGGRPAFLEFVKTKITILPQDSVRHDLGVDEIWRKFQQCFGPLTEMVTYEPIVRTFYRKLFERLVDDGINWVEIRTAPGEIVHNGNEAADPNPDAWWHVLHEEIESFQKTPKGKGFWGARVIWTDLRGSNRTLIAENMKLALGQKQKFPYLVSGYDLVGQEDLGHSLLELAPELVWFRRQTEILNVTIPFFFHAGETLGDGNSTDLNLFDALLFQTRRIGHGFSLYKHPKLTNEVIQKTVLVEVCPISNEVLRLATDILHHPLPAMVAHGVPTAISNDDPSILGQDIAGLSYDFYQTIQGFDNTGLAGLGALAQNSIRWANFQDQPHSEWIRDIHLGERGQGIKARHLQSWNAQWEIFCQWIVDMHGAKYPTAEVDSHI</sequence>
<comment type="similarity">
    <text evidence="3">Belongs to the metallo-dependent hydrolases superfamily. Adenosine and AMP deaminases family. ADGF subfamily.</text>
</comment>
<evidence type="ECO:0000256" key="9">
    <source>
        <dbReference type="ARBA" id="ARBA00047764"/>
    </source>
</evidence>
<keyword evidence="8 12" id="KW-0378">Hydrolase</keyword>
<feature type="domain" description="Adenosine deaminase" evidence="11">
    <location>
        <begin position="246"/>
        <end position="542"/>
    </location>
</feature>
<keyword evidence="7 10" id="KW-0732">Signal</keyword>
<dbReference type="InterPro" id="IPR032466">
    <property type="entry name" value="Metal_Hydrolase"/>
</dbReference>
<dbReference type="RefSeq" id="XP_024675271.1">
    <property type="nucleotide sequence ID" value="XM_024820942.1"/>
</dbReference>
<evidence type="ECO:0000256" key="4">
    <source>
        <dbReference type="ARBA" id="ARBA00012784"/>
    </source>
</evidence>
<dbReference type="GeneID" id="36528102"/>
<feature type="chain" id="PRO_5014139366" description="adenosine deaminase" evidence="10">
    <location>
        <begin position="26"/>
        <end position="594"/>
    </location>
</feature>
<dbReference type="Pfam" id="PF00962">
    <property type="entry name" value="A_deaminase"/>
    <property type="match status" value="1"/>
</dbReference>
<dbReference type="SUPFAM" id="SSF51556">
    <property type="entry name" value="Metallo-dependent hydrolases"/>
    <property type="match status" value="1"/>
</dbReference>
<evidence type="ECO:0000256" key="7">
    <source>
        <dbReference type="ARBA" id="ARBA00022729"/>
    </source>
</evidence>
<dbReference type="GO" id="GO:0046103">
    <property type="term" value="P:inosine biosynthetic process"/>
    <property type="evidence" value="ECO:0007669"/>
    <property type="project" value="TreeGrafter"/>
</dbReference>
<keyword evidence="5" id="KW-0964">Secreted</keyword>
<reference evidence="12 13" key="1">
    <citation type="submission" date="2017-12" db="EMBL/GenBank/DDBJ databases">
        <authorList>
            <consortium name="DOE Joint Genome Institute"/>
            <person name="Haridas S."/>
            <person name="Kjaerbolling I."/>
            <person name="Vesth T.C."/>
            <person name="Frisvad J.C."/>
            <person name="Nybo J.L."/>
            <person name="Theobald S."/>
            <person name="Kuo A."/>
            <person name="Bowyer P."/>
            <person name="Matsuda Y."/>
            <person name="Mondo S."/>
            <person name="Lyhne E.K."/>
            <person name="Kogle M.E."/>
            <person name="Clum A."/>
            <person name="Lipzen A."/>
            <person name="Salamov A."/>
            <person name="Ngan C.Y."/>
            <person name="Daum C."/>
            <person name="Chiniquy J."/>
            <person name="Barry K."/>
            <person name="LaButti K."/>
            <person name="Simmons B.A."/>
            <person name="Magnuson J.K."/>
            <person name="Mortensen U.H."/>
            <person name="Larsen T.O."/>
            <person name="Grigoriev I.V."/>
            <person name="Baker S.E."/>
            <person name="Andersen M.R."/>
            <person name="Nordberg H.P."/>
            <person name="Cantor M.N."/>
            <person name="Hua S.X."/>
        </authorList>
    </citation>
    <scope>NUCLEOTIDE SEQUENCE [LARGE SCALE GENOMIC DNA]</scope>
    <source>
        <strain evidence="12 13">CBS 102.13</strain>
    </source>
</reference>
<feature type="signal peptide" evidence="10">
    <location>
        <begin position="1"/>
        <end position="25"/>
    </location>
</feature>
<comment type="subcellular location">
    <subcellularLocation>
        <location evidence="2">Secreted</location>
    </subcellularLocation>
</comment>
<accession>A0A2I2FKV7</accession>
<protein>
    <recommendedName>
        <fullName evidence="4">adenosine deaminase</fullName>
        <ecNumber evidence="4">3.5.4.4</ecNumber>
    </recommendedName>
</protein>
<dbReference type="GO" id="GO:0046872">
    <property type="term" value="F:metal ion binding"/>
    <property type="evidence" value="ECO:0007669"/>
    <property type="project" value="UniProtKB-KW"/>
</dbReference>
<dbReference type="EC" id="3.5.4.4" evidence="4"/>
<dbReference type="InterPro" id="IPR001365">
    <property type="entry name" value="A_deaminase_dom"/>
</dbReference>
<gene>
    <name evidence="12" type="ORF">BDW47DRAFT_99809</name>
</gene>
<evidence type="ECO:0000256" key="5">
    <source>
        <dbReference type="ARBA" id="ARBA00022525"/>
    </source>
</evidence>